<sequence length="283" mass="32066">MKTGWIIYRKADTLGNEGYIQWFIDEAQKQDIELKFVMREQLSVGIIDNKTEILKNGKPERPDFAIIRTIEPLLNLHFETAGIPAFNSYEVSRIANDKALAHSYVQQLGVPMNDTLFLHTDLLKQTPPLEFPFVLKQTGGRGGKEVYWIGSQDDWTSLLPKLPPVNLIAQRTNVRHGKDLRVFVVGDEVVGAVLRESDADFRANFKLGGKATFYNLNANNLEPVQKIIDRFDFGMVGIDFLIGNDGKLLFNEIEDIVGSRTLSVTSNINILEKYVALIRERIE</sequence>
<evidence type="ECO:0000256" key="1">
    <source>
        <dbReference type="PROSITE-ProRule" id="PRU00409"/>
    </source>
</evidence>
<keyword evidence="1" id="KW-0547">Nucleotide-binding</keyword>
<evidence type="ECO:0000259" key="2">
    <source>
        <dbReference type="PROSITE" id="PS50975"/>
    </source>
</evidence>
<protein>
    <recommendedName>
        <fullName evidence="2">ATP-grasp domain-containing protein</fullName>
    </recommendedName>
</protein>
<dbReference type="SUPFAM" id="SSF56059">
    <property type="entry name" value="Glutathione synthetase ATP-binding domain-like"/>
    <property type="match status" value="1"/>
</dbReference>
<dbReference type="PROSITE" id="PS50975">
    <property type="entry name" value="ATP_GRASP"/>
    <property type="match status" value="1"/>
</dbReference>
<organism evidence="3 4">
    <name type="scientific">Aciduricibacillus chroicocephali</name>
    <dbReference type="NCBI Taxonomy" id="3054939"/>
    <lineage>
        <taxon>Bacteria</taxon>
        <taxon>Bacillati</taxon>
        <taxon>Bacillota</taxon>
        <taxon>Bacilli</taxon>
        <taxon>Bacillales</taxon>
        <taxon>Bacillaceae</taxon>
        <taxon>Aciduricibacillus</taxon>
    </lineage>
</organism>
<name>A0ABY9KS96_9BACI</name>
<evidence type="ECO:0000313" key="3">
    <source>
        <dbReference type="EMBL" id="WLV23691.1"/>
    </source>
</evidence>
<dbReference type="EMBL" id="CP129113">
    <property type="protein sequence ID" value="WLV23691.1"/>
    <property type="molecule type" value="Genomic_DNA"/>
</dbReference>
<dbReference type="Proteomes" id="UP001180087">
    <property type="component" value="Chromosome"/>
</dbReference>
<feature type="domain" description="ATP-grasp" evidence="2">
    <location>
        <begin position="102"/>
        <end position="279"/>
    </location>
</feature>
<dbReference type="RefSeq" id="WP_348025952.1">
    <property type="nucleotide sequence ID" value="NZ_CP129113.1"/>
</dbReference>
<dbReference type="Gene3D" id="3.40.50.20">
    <property type="match status" value="1"/>
</dbReference>
<proteinExistence type="predicted"/>
<dbReference type="Gene3D" id="3.30.470.20">
    <property type="entry name" value="ATP-grasp fold, B domain"/>
    <property type="match status" value="1"/>
</dbReference>
<keyword evidence="4" id="KW-1185">Reference proteome</keyword>
<reference evidence="3" key="1">
    <citation type="submission" date="2023-06" db="EMBL/GenBank/DDBJ databases">
        <title>A Treasure from Seagulls: Isolation and Description of Aciduricobacillus qingdaonensis gen. nov., sp. nov., a Rare Obligately Uric Acid-utilizing Member in the Family Bacillaceae.</title>
        <authorList>
            <person name="Liu W."/>
            <person name="Wang B."/>
        </authorList>
    </citation>
    <scope>NUCLEOTIDE SEQUENCE</scope>
    <source>
        <strain evidence="3">44XB</strain>
    </source>
</reference>
<accession>A0ABY9KS96</accession>
<dbReference type="Pfam" id="PF08443">
    <property type="entry name" value="RimK"/>
    <property type="match status" value="1"/>
</dbReference>
<dbReference type="InterPro" id="IPR013651">
    <property type="entry name" value="ATP-grasp_RimK-type"/>
</dbReference>
<evidence type="ECO:0000313" key="4">
    <source>
        <dbReference type="Proteomes" id="UP001180087"/>
    </source>
</evidence>
<keyword evidence="1" id="KW-0067">ATP-binding</keyword>
<dbReference type="InterPro" id="IPR011761">
    <property type="entry name" value="ATP-grasp"/>
</dbReference>
<dbReference type="PANTHER" id="PTHR21621">
    <property type="entry name" value="RIBOSOMAL PROTEIN S6 MODIFICATION PROTEIN"/>
    <property type="match status" value="1"/>
</dbReference>
<gene>
    <name evidence="3" type="ORF">QR721_08535</name>
</gene>
<dbReference type="PANTHER" id="PTHR21621:SF0">
    <property type="entry name" value="BETA-CITRYLGLUTAMATE SYNTHASE B-RELATED"/>
    <property type="match status" value="1"/>
</dbReference>